<dbReference type="InterPro" id="IPR045584">
    <property type="entry name" value="Pilin-like"/>
</dbReference>
<evidence type="ECO:0000313" key="7">
    <source>
        <dbReference type="EMBL" id="QHN42732.1"/>
    </source>
</evidence>
<organism evidence="7 8">
    <name type="scientific">Candidatus Mycosynbacter amalyticus</name>
    <dbReference type="NCBI Taxonomy" id="2665156"/>
    <lineage>
        <taxon>Bacteria</taxon>
        <taxon>Candidatus Saccharimonadota</taxon>
        <taxon>Candidatus Saccharimonadota incertae sedis</taxon>
        <taxon>Candidatus Mycosynbacter</taxon>
    </lineage>
</organism>
<comment type="subcellular location">
    <subcellularLocation>
        <location evidence="1">Membrane</location>
        <topology evidence="1">Single-pass membrane protein</topology>
    </subcellularLocation>
</comment>
<feature type="transmembrane region" description="Helical" evidence="6">
    <location>
        <begin position="12"/>
        <end position="32"/>
    </location>
</feature>
<dbReference type="RefSeq" id="WP_260764241.1">
    <property type="nucleotide sequence ID" value="NZ_CP045921.1"/>
</dbReference>
<gene>
    <name evidence="7" type="ORF">GII36_02580</name>
</gene>
<dbReference type="EMBL" id="CP045921">
    <property type="protein sequence ID" value="QHN42732.1"/>
    <property type="molecule type" value="Genomic_DNA"/>
</dbReference>
<keyword evidence="2" id="KW-0488">Methylation</keyword>
<evidence type="ECO:0000256" key="2">
    <source>
        <dbReference type="ARBA" id="ARBA00022481"/>
    </source>
</evidence>
<keyword evidence="4 6" id="KW-1133">Transmembrane helix</keyword>
<evidence type="ECO:0000256" key="4">
    <source>
        <dbReference type="ARBA" id="ARBA00022989"/>
    </source>
</evidence>
<evidence type="ECO:0000256" key="3">
    <source>
        <dbReference type="ARBA" id="ARBA00022692"/>
    </source>
</evidence>
<reference evidence="7" key="1">
    <citation type="journal article" date="2021" name="Nat. Microbiol.">
        <title>Cocultivation of an ultrasmall environmental parasitic bacterium with lytic ability against bacteria associated with wastewater foams.</title>
        <authorList>
            <person name="Batinovic S."/>
            <person name="Rose J.J.A."/>
            <person name="Ratcliffe J."/>
            <person name="Seviour R.J."/>
            <person name="Petrovski S."/>
        </authorList>
    </citation>
    <scope>NUCLEOTIDE SEQUENCE</scope>
    <source>
        <strain evidence="7">JR1</strain>
    </source>
</reference>
<dbReference type="PANTHER" id="PTHR30093:SF44">
    <property type="entry name" value="TYPE II SECRETION SYSTEM CORE PROTEIN G"/>
    <property type="match status" value="1"/>
</dbReference>
<keyword evidence="5 6" id="KW-0472">Membrane</keyword>
<dbReference type="Proteomes" id="UP001059824">
    <property type="component" value="Chromosome"/>
</dbReference>
<evidence type="ECO:0000256" key="1">
    <source>
        <dbReference type="ARBA" id="ARBA00004167"/>
    </source>
</evidence>
<dbReference type="Pfam" id="PF07963">
    <property type="entry name" value="N_methyl"/>
    <property type="match status" value="1"/>
</dbReference>
<proteinExistence type="predicted"/>
<dbReference type="AlphaFoldDB" id="A0A857MMC0"/>
<keyword evidence="8" id="KW-1185">Reference proteome</keyword>
<dbReference type="NCBIfam" id="TIGR02532">
    <property type="entry name" value="IV_pilin_GFxxxE"/>
    <property type="match status" value="1"/>
</dbReference>
<dbReference type="PANTHER" id="PTHR30093">
    <property type="entry name" value="GENERAL SECRETION PATHWAY PROTEIN G"/>
    <property type="match status" value="1"/>
</dbReference>
<dbReference type="InterPro" id="IPR012902">
    <property type="entry name" value="N_methyl_site"/>
</dbReference>
<keyword evidence="3 6" id="KW-0812">Transmembrane</keyword>
<sequence length="205" mass="21864">MQSRGQAGFTIVELLIVIVVIGILAAITIVAYNGIQQRANNTAKYEAATNYEKSIQLYVTENNMYPAMGAGSVCLGQGYTIRGADTVGSCGGSDYTTKEDATFNTAIRTVLSRIPEGNNKVVTKEGGVTFVGITLTNWSGFTVDGQPNPYVMQFVLEGSNQDCKVPGLVQMIDGTWGNFTPASSQKNTFYDAMSTTCVVALPNPS</sequence>
<dbReference type="KEGG" id="mama:GII36_02580"/>
<dbReference type="SUPFAM" id="SSF54523">
    <property type="entry name" value="Pili subunits"/>
    <property type="match status" value="1"/>
</dbReference>
<evidence type="ECO:0000256" key="6">
    <source>
        <dbReference type="SAM" id="Phobius"/>
    </source>
</evidence>
<accession>A0A857MMC0</accession>
<dbReference type="Gene3D" id="3.30.700.10">
    <property type="entry name" value="Glycoprotein, Type 4 Pilin"/>
    <property type="match status" value="1"/>
</dbReference>
<evidence type="ECO:0000313" key="8">
    <source>
        <dbReference type="Proteomes" id="UP001059824"/>
    </source>
</evidence>
<dbReference type="GO" id="GO:0016020">
    <property type="term" value="C:membrane"/>
    <property type="evidence" value="ECO:0007669"/>
    <property type="project" value="UniProtKB-SubCell"/>
</dbReference>
<protein>
    <submittedName>
        <fullName evidence="7">Prepilin-type N-terminal cleavage/methylation domain-containing protein</fullName>
    </submittedName>
</protein>
<name>A0A857MMC0_9BACT</name>
<evidence type="ECO:0000256" key="5">
    <source>
        <dbReference type="ARBA" id="ARBA00023136"/>
    </source>
</evidence>